<dbReference type="PROSITE" id="PS50005">
    <property type="entry name" value="TPR"/>
    <property type="match status" value="1"/>
</dbReference>
<organism evidence="5 6">
    <name type="scientific">Thermogemmatispora tikiterensis</name>
    <dbReference type="NCBI Taxonomy" id="1825093"/>
    <lineage>
        <taxon>Bacteria</taxon>
        <taxon>Bacillati</taxon>
        <taxon>Chloroflexota</taxon>
        <taxon>Ktedonobacteria</taxon>
        <taxon>Thermogemmatisporales</taxon>
        <taxon>Thermogemmatisporaceae</taxon>
        <taxon>Thermogemmatispora</taxon>
    </lineage>
</organism>
<dbReference type="Proteomes" id="UP000248706">
    <property type="component" value="Unassembled WGS sequence"/>
</dbReference>
<comment type="caution">
    <text evidence="5">The sequence shown here is derived from an EMBL/GenBank/DDBJ whole genome shotgun (WGS) entry which is preliminary data.</text>
</comment>
<keyword evidence="5" id="KW-0132">Cell division</keyword>
<dbReference type="PANTHER" id="PTHR44314:SF1">
    <property type="entry name" value="CILIA- AND FLAGELLA-ASSOCIATED PROTEIN 70"/>
    <property type="match status" value="1"/>
</dbReference>
<dbReference type="RefSeq" id="WP_223258260.1">
    <property type="nucleotide sequence ID" value="NZ_MCIF01000002.1"/>
</dbReference>
<dbReference type="SUPFAM" id="SSF48452">
    <property type="entry name" value="TPR-like"/>
    <property type="match status" value="1"/>
</dbReference>
<proteinExistence type="predicted"/>
<feature type="repeat" description="TPR" evidence="3">
    <location>
        <begin position="57"/>
        <end position="90"/>
    </location>
</feature>
<dbReference type="Pfam" id="PF13432">
    <property type="entry name" value="TPR_16"/>
    <property type="match status" value="1"/>
</dbReference>
<gene>
    <name evidence="5" type="ORF">A4R35_08735</name>
</gene>
<dbReference type="InterPro" id="IPR019734">
    <property type="entry name" value="TPR_rpt"/>
</dbReference>
<name>A0A328VDF5_9CHLR</name>
<dbReference type="Pfam" id="PF14559">
    <property type="entry name" value="TPR_19"/>
    <property type="match status" value="1"/>
</dbReference>
<dbReference type="EMBL" id="MCIF01000002">
    <property type="protein sequence ID" value="RAQ95617.1"/>
    <property type="molecule type" value="Genomic_DNA"/>
</dbReference>
<keyword evidence="5" id="KW-0131">Cell cycle</keyword>
<evidence type="ECO:0000313" key="6">
    <source>
        <dbReference type="Proteomes" id="UP000248706"/>
    </source>
</evidence>
<keyword evidence="6" id="KW-1185">Reference proteome</keyword>
<evidence type="ECO:0000256" key="2">
    <source>
        <dbReference type="ARBA" id="ARBA00022803"/>
    </source>
</evidence>
<sequence>MSNQEDEQTIEILKEALAVSPENVPLRRHLAELQLRLGRIEEAIEQFQAVLERSNDHASRVNLGRAYYQRGDFERAEQLLQTALEQQATPELYLLLSKNAFARQEYERAGHYYDQALKADESLRESSYEEELARQGIVIRRGAGPTRHSDQRQAAPAALC</sequence>
<dbReference type="InterPro" id="IPR011990">
    <property type="entry name" value="TPR-like_helical_dom_sf"/>
</dbReference>
<evidence type="ECO:0000313" key="5">
    <source>
        <dbReference type="EMBL" id="RAQ95617.1"/>
    </source>
</evidence>
<keyword evidence="2 3" id="KW-0802">TPR repeat</keyword>
<keyword evidence="1" id="KW-0677">Repeat</keyword>
<dbReference type="Gene3D" id="1.25.40.10">
    <property type="entry name" value="Tetratricopeptide repeat domain"/>
    <property type="match status" value="1"/>
</dbReference>
<dbReference type="SMART" id="SM00028">
    <property type="entry name" value="TPR"/>
    <property type="match status" value="2"/>
</dbReference>
<evidence type="ECO:0000256" key="1">
    <source>
        <dbReference type="ARBA" id="ARBA00022737"/>
    </source>
</evidence>
<accession>A0A328VDF5</accession>
<evidence type="ECO:0000256" key="3">
    <source>
        <dbReference type="PROSITE-ProRule" id="PRU00339"/>
    </source>
</evidence>
<dbReference type="InterPro" id="IPR052628">
    <property type="entry name" value="CFAP70"/>
</dbReference>
<reference evidence="5 6" key="1">
    <citation type="submission" date="2016-08" db="EMBL/GenBank/DDBJ databases">
        <title>Analysis of Carbohydrate Active Enzymes in Thermogemmatispora T81 Reveals Carbohydrate Degradation Ability.</title>
        <authorList>
            <person name="Tomazini A."/>
            <person name="Lal S."/>
            <person name="Stott M."/>
            <person name="Henrissat B."/>
            <person name="Polikarpov I."/>
            <person name="Sparling R."/>
            <person name="Levin D.B."/>
        </authorList>
    </citation>
    <scope>NUCLEOTIDE SEQUENCE [LARGE SCALE GENOMIC DNA]</scope>
    <source>
        <strain evidence="5 6">T81</strain>
    </source>
</reference>
<evidence type="ECO:0000256" key="4">
    <source>
        <dbReference type="SAM" id="MobiDB-lite"/>
    </source>
</evidence>
<feature type="region of interest" description="Disordered" evidence="4">
    <location>
        <begin position="141"/>
        <end position="160"/>
    </location>
</feature>
<dbReference type="GO" id="GO:0051301">
    <property type="term" value="P:cell division"/>
    <property type="evidence" value="ECO:0007669"/>
    <property type="project" value="UniProtKB-KW"/>
</dbReference>
<protein>
    <submittedName>
        <fullName evidence="5">Cell division protein FtsI</fullName>
    </submittedName>
</protein>
<dbReference type="PANTHER" id="PTHR44314">
    <property type="entry name" value="CILIA- AND FLAGELLA-ASSOCIATED PROTEIN 70"/>
    <property type="match status" value="1"/>
</dbReference>
<dbReference type="AlphaFoldDB" id="A0A328VDF5"/>
<dbReference type="GO" id="GO:0070062">
    <property type="term" value="C:extracellular exosome"/>
    <property type="evidence" value="ECO:0007669"/>
    <property type="project" value="TreeGrafter"/>
</dbReference>